<dbReference type="PANTHER" id="PTHR23088">
    <property type="entry name" value="NITRILASE-RELATED"/>
    <property type="match status" value="1"/>
</dbReference>
<dbReference type="GO" id="GO:0006528">
    <property type="term" value="P:asparagine metabolic process"/>
    <property type="evidence" value="ECO:0007669"/>
    <property type="project" value="TreeGrafter"/>
</dbReference>
<evidence type="ECO:0000313" key="4">
    <source>
        <dbReference type="EMBL" id="KYH35972.1"/>
    </source>
</evidence>
<comment type="caution">
    <text evidence="4">The sequence shown here is derived from an EMBL/GenBank/DDBJ whole genome shotgun (WGS) entry which is preliminary data.</text>
</comment>
<keyword evidence="2 4" id="KW-0378">Hydrolase</keyword>
<evidence type="ECO:0000256" key="2">
    <source>
        <dbReference type="ARBA" id="ARBA00022801"/>
    </source>
</evidence>
<dbReference type="PATRIC" id="fig|1121338.3.peg.370"/>
<accession>A0A151B8B3</accession>
<dbReference type="RefSeq" id="WP_066821637.1">
    <property type="nucleotide sequence ID" value="NZ_LTBA01000001.1"/>
</dbReference>
<evidence type="ECO:0000313" key="5">
    <source>
        <dbReference type="Proteomes" id="UP000075531"/>
    </source>
</evidence>
<dbReference type="STRING" id="1121338.CLTEP_03660"/>
<keyword evidence="5" id="KW-1185">Reference proteome</keyword>
<dbReference type="GO" id="GO:0006107">
    <property type="term" value="P:oxaloacetate metabolic process"/>
    <property type="evidence" value="ECO:0007669"/>
    <property type="project" value="TreeGrafter"/>
</dbReference>
<dbReference type="Proteomes" id="UP000075531">
    <property type="component" value="Unassembled WGS sequence"/>
</dbReference>
<dbReference type="Pfam" id="PF00795">
    <property type="entry name" value="CN_hydrolase"/>
    <property type="match status" value="1"/>
</dbReference>
<evidence type="ECO:0000256" key="1">
    <source>
        <dbReference type="ARBA" id="ARBA00010613"/>
    </source>
</evidence>
<dbReference type="InterPro" id="IPR036526">
    <property type="entry name" value="C-N_Hydrolase_sf"/>
</dbReference>
<dbReference type="PROSITE" id="PS01227">
    <property type="entry name" value="UPF0012"/>
    <property type="match status" value="1"/>
</dbReference>
<dbReference type="Gene3D" id="3.60.110.10">
    <property type="entry name" value="Carbon-nitrogen hydrolase"/>
    <property type="match status" value="1"/>
</dbReference>
<dbReference type="GO" id="GO:0006541">
    <property type="term" value="P:glutamine metabolic process"/>
    <property type="evidence" value="ECO:0007669"/>
    <property type="project" value="TreeGrafter"/>
</dbReference>
<proteinExistence type="inferred from homology"/>
<gene>
    <name evidence="4" type="ORF">CLTEP_03660</name>
</gene>
<dbReference type="AlphaFoldDB" id="A0A151B8B3"/>
<reference evidence="4 5" key="1">
    <citation type="submission" date="2016-02" db="EMBL/GenBank/DDBJ databases">
        <title>Genome sequence of Clostridium tepidiprofundi DSM 19306.</title>
        <authorList>
            <person name="Poehlein A."/>
            <person name="Daniel R."/>
        </authorList>
    </citation>
    <scope>NUCLEOTIDE SEQUENCE [LARGE SCALE GENOMIC DNA]</scope>
    <source>
        <strain evidence="4 5">DSM 19306</strain>
    </source>
</reference>
<dbReference type="InterPro" id="IPR001110">
    <property type="entry name" value="UPF0012_CS"/>
</dbReference>
<evidence type="ECO:0000259" key="3">
    <source>
        <dbReference type="PROSITE" id="PS50263"/>
    </source>
</evidence>
<name>A0A151B8B3_9CLOT</name>
<feature type="domain" description="CN hydrolase" evidence="3">
    <location>
        <begin position="4"/>
        <end position="250"/>
    </location>
</feature>
<sequence>MSTVKVAICQMIVTDNKMKNIVKAEEMIVKASEKGAKLVVLPEMFNCPYDKKYFAEFAESYPCGCTIKMLSKVSKENKIYLIGGSIPERDSEGRIYNSSFIFDSNGNLIGKHRKIHLFDIDIEGKIKFKESDTLHGGNDITVFNTEYGKIGVAICYDIRFPELIRLMVLNGAEIIVIPAAFNMTTGPAHWETLFKCRALDNQVYMLGCAPARNVNAFYISYGNSIITDPWGCVIGRLGEEEGILIQDLNLDRIKRVRAELPLLKHRRTDVY</sequence>
<organism evidence="4 5">
    <name type="scientific">Clostridium tepidiprofundi DSM 19306</name>
    <dbReference type="NCBI Taxonomy" id="1121338"/>
    <lineage>
        <taxon>Bacteria</taxon>
        <taxon>Bacillati</taxon>
        <taxon>Bacillota</taxon>
        <taxon>Clostridia</taxon>
        <taxon>Eubacteriales</taxon>
        <taxon>Clostridiaceae</taxon>
        <taxon>Clostridium</taxon>
    </lineage>
</organism>
<dbReference type="GO" id="GO:0106008">
    <property type="term" value="F:2-oxoglutaramate amidase activity"/>
    <property type="evidence" value="ECO:0007669"/>
    <property type="project" value="UniProtKB-EC"/>
</dbReference>
<dbReference type="PROSITE" id="PS50263">
    <property type="entry name" value="CN_HYDROLASE"/>
    <property type="match status" value="1"/>
</dbReference>
<dbReference type="SUPFAM" id="SSF56317">
    <property type="entry name" value="Carbon-nitrogen hydrolase"/>
    <property type="match status" value="1"/>
</dbReference>
<dbReference type="GO" id="GO:0050152">
    <property type="term" value="F:omega-amidase activity"/>
    <property type="evidence" value="ECO:0007669"/>
    <property type="project" value="TreeGrafter"/>
</dbReference>
<dbReference type="EMBL" id="LTBA01000001">
    <property type="protein sequence ID" value="KYH35972.1"/>
    <property type="molecule type" value="Genomic_DNA"/>
</dbReference>
<dbReference type="OrthoDB" id="9811121at2"/>
<dbReference type="InterPro" id="IPR045254">
    <property type="entry name" value="Nit1/2_C-N_Hydrolase"/>
</dbReference>
<dbReference type="PANTHER" id="PTHR23088:SF30">
    <property type="entry name" value="OMEGA-AMIDASE NIT2"/>
    <property type="match status" value="1"/>
</dbReference>
<dbReference type="EC" id="3.5.1.111" evidence="4"/>
<dbReference type="CDD" id="cd07572">
    <property type="entry name" value="nit"/>
    <property type="match status" value="1"/>
</dbReference>
<comment type="similarity">
    <text evidence="1">Belongs to the carbon-nitrogen hydrolase superfamily. NIT1/NIT2 family.</text>
</comment>
<dbReference type="InterPro" id="IPR003010">
    <property type="entry name" value="C-N_Hydrolase"/>
</dbReference>
<protein>
    <submittedName>
        <fullName evidence="4">2-oxoglutaramate amidase</fullName>
        <ecNumber evidence="4">3.5.1.111</ecNumber>
    </submittedName>
</protein>